<reference evidence="1" key="1">
    <citation type="submission" date="2023-02" db="EMBL/GenBank/DDBJ databases">
        <title>Kitasatospora phosalacinea NBRC 14362.</title>
        <authorList>
            <person name="Ichikawa N."/>
            <person name="Sato H."/>
            <person name="Tonouchi N."/>
        </authorList>
    </citation>
    <scope>NUCLEOTIDE SEQUENCE</scope>
    <source>
        <strain evidence="1">NBRC 14362</strain>
    </source>
</reference>
<proteinExistence type="predicted"/>
<evidence type="ECO:0000313" key="1">
    <source>
        <dbReference type="EMBL" id="GLW53942.1"/>
    </source>
</evidence>
<dbReference type="RefSeq" id="WP_033251397.1">
    <property type="nucleotide sequence ID" value="NZ_BSRX01000009.1"/>
</dbReference>
<sequence>MITVTRVRLDTGAPAVVRATAEHLVLAVDDRHITPTGAAAIETALNGLAGQGPESASDGDSR</sequence>
<dbReference type="EMBL" id="BSRX01000009">
    <property type="protein sequence ID" value="GLW53942.1"/>
    <property type="molecule type" value="Genomic_DNA"/>
</dbReference>
<gene>
    <name evidence="1" type="ORF">Kpho01_19530</name>
</gene>
<evidence type="ECO:0000313" key="2">
    <source>
        <dbReference type="Proteomes" id="UP001165143"/>
    </source>
</evidence>
<dbReference type="Proteomes" id="UP001165143">
    <property type="component" value="Unassembled WGS sequence"/>
</dbReference>
<dbReference type="OrthoDB" id="4328452at2"/>
<protein>
    <submittedName>
        <fullName evidence="1">Uncharacterized protein</fullName>
    </submittedName>
</protein>
<comment type="caution">
    <text evidence="1">The sequence shown here is derived from an EMBL/GenBank/DDBJ whole genome shotgun (WGS) entry which is preliminary data.</text>
</comment>
<dbReference type="AlphaFoldDB" id="A0A9W6PFH7"/>
<organism evidence="1 2">
    <name type="scientific">Kitasatospora phosalacinea</name>
    <dbReference type="NCBI Taxonomy" id="2065"/>
    <lineage>
        <taxon>Bacteria</taxon>
        <taxon>Bacillati</taxon>
        <taxon>Actinomycetota</taxon>
        <taxon>Actinomycetes</taxon>
        <taxon>Kitasatosporales</taxon>
        <taxon>Streptomycetaceae</taxon>
        <taxon>Kitasatospora</taxon>
    </lineage>
</organism>
<accession>A0A9W6PFH7</accession>
<name>A0A9W6PFH7_9ACTN</name>